<accession>A0ABP8TC69</accession>
<dbReference type="EMBL" id="BAABHJ010000003">
    <property type="protein sequence ID" value="GAA4604141.1"/>
    <property type="molecule type" value="Genomic_DNA"/>
</dbReference>
<dbReference type="Proteomes" id="UP001500212">
    <property type="component" value="Unassembled WGS sequence"/>
</dbReference>
<keyword evidence="1" id="KW-0472">Membrane</keyword>
<evidence type="ECO:0000313" key="2">
    <source>
        <dbReference type="EMBL" id="GAA4604141.1"/>
    </source>
</evidence>
<name>A0ABP8TC69_9ACTN</name>
<organism evidence="2 3">
    <name type="scientific">Actinoallomurus liliacearum</name>
    <dbReference type="NCBI Taxonomy" id="1080073"/>
    <lineage>
        <taxon>Bacteria</taxon>
        <taxon>Bacillati</taxon>
        <taxon>Actinomycetota</taxon>
        <taxon>Actinomycetes</taxon>
        <taxon>Streptosporangiales</taxon>
        <taxon>Thermomonosporaceae</taxon>
        <taxon>Actinoallomurus</taxon>
    </lineage>
</organism>
<keyword evidence="1" id="KW-1133">Transmembrane helix</keyword>
<evidence type="ECO:0000313" key="3">
    <source>
        <dbReference type="Proteomes" id="UP001500212"/>
    </source>
</evidence>
<protein>
    <submittedName>
        <fullName evidence="2">Uncharacterized protein</fullName>
    </submittedName>
</protein>
<sequence length="77" mass="7930">MTLHENTGADKAKTRPAGGTLRDLLGGFMVAAVAVALPVLALVMCQEPGHVNYTCTYCSGQFCSLCDGHPGDGSCIS</sequence>
<keyword evidence="1" id="KW-0812">Transmembrane</keyword>
<comment type="caution">
    <text evidence="2">The sequence shown here is derived from an EMBL/GenBank/DDBJ whole genome shotgun (WGS) entry which is preliminary data.</text>
</comment>
<proteinExistence type="predicted"/>
<feature type="transmembrane region" description="Helical" evidence="1">
    <location>
        <begin position="24"/>
        <end position="43"/>
    </location>
</feature>
<reference evidence="3" key="1">
    <citation type="journal article" date="2019" name="Int. J. Syst. Evol. Microbiol.">
        <title>The Global Catalogue of Microorganisms (GCM) 10K type strain sequencing project: providing services to taxonomists for standard genome sequencing and annotation.</title>
        <authorList>
            <consortium name="The Broad Institute Genomics Platform"/>
            <consortium name="The Broad Institute Genome Sequencing Center for Infectious Disease"/>
            <person name="Wu L."/>
            <person name="Ma J."/>
        </authorList>
    </citation>
    <scope>NUCLEOTIDE SEQUENCE [LARGE SCALE GENOMIC DNA]</scope>
    <source>
        <strain evidence="3">JCM 17938</strain>
    </source>
</reference>
<dbReference type="RefSeq" id="WP_345350126.1">
    <property type="nucleotide sequence ID" value="NZ_BAABHJ010000003.1"/>
</dbReference>
<evidence type="ECO:0000256" key="1">
    <source>
        <dbReference type="SAM" id="Phobius"/>
    </source>
</evidence>
<gene>
    <name evidence="2" type="ORF">GCM10023195_14040</name>
</gene>
<keyword evidence="3" id="KW-1185">Reference proteome</keyword>